<keyword evidence="4 11" id="KW-0662">Pyridine nucleotide biosynthesis</keyword>
<keyword evidence="14" id="KW-1185">Reference proteome</keyword>
<comment type="caution">
    <text evidence="13">The sequence shown here is derived from an EMBL/GenBank/DDBJ whole genome shotgun (WGS) entry which is preliminary data.</text>
</comment>
<comment type="function">
    <text evidence="1 11">Catalyzes the reversible adenylation of nicotinate mononucleotide (NaMN) to nicotinic acid adenine dinucleotide (NaAD).</text>
</comment>
<protein>
    <recommendedName>
        <fullName evidence="11">Probable nicotinate-nucleotide adenylyltransferase</fullName>
        <ecNumber evidence="11">2.7.7.18</ecNumber>
    </recommendedName>
    <alternativeName>
        <fullName evidence="11">Deamido-NAD(+) diphosphorylase</fullName>
    </alternativeName>
    <alternativeName>
        <fullName evidence="11">Deamido-NAD(+) pyrophosphorylase</fullName>
    </alternativeName>
    <alternativeName>
        <fullName evidence="11">Nicotinate mononucleotide adenylyltransferase</fullName>
        <shortName evidence="11">NaMN adenylyltransferase</shortName>
    </alternativeName>
</protein>
<dbReference type="InterPro" id="IPR005248">
    <property type="entry name" value="NadD/NMNAT"/>
</dbReference>
<dbReference type="InterPro" id="IPR014729">
    <property type="entry name" value="Rossmann-like_a/b/a_fold"/>
</dbReference>
<proteinExistence type="inferred from homology"/>
<reference evidence="13 14" key="1">
    <citation type="submission" date="2023-10" db="EMBL/GenBank/DDBJ databases">
        <title>Glaciecola aquimarina strain GGW-M5 nov., isolated from a coastal seawater.</title>
        <authorList>
            <person name="Bayburt H."/>
            <person name="Kim J.M."/>
            <person name="Choi B.J."/>
            <person name="Jeon C.O."/>
        </authorList>
    </citation>
    <scope>NUCLEOTIDE SEQUENCE [LARGE SCALE GENOMIC DNA]</scope>
    <source>
        <strain evidence="13 14">KCTC 32108</strain>
    </source>
</reference>
<evidence type="ECO:0000256" key="8">
    <source>
        <dbReference type="ARBA" id="ARBA00022840"/>
    </source>
</evidence>
<dbReference type="SUPFAM" id="SSF52374">
    <property type="entry name" value="Nucleotidylyl transferase"/>
    <property type="match status" value="1"/>
</dbReference>
<dbReference type="NCBIfam" id="NF000839">
    <property type="entry name" value="PRK00071.1-1"/>
    <property type="match status" value="1"/>
</dbReference>
<evidence type="ECO:0000256" key="4">
    <source>
        <dbReference type="ARBA" id="ARBA00022642"/>
    </source>
</evidence>
<dbReference type="PANTHER" id="PTHR39321">
    <property type="entry name" value="NICOTINATE-NUCLEOTIDE ADENYLYLTRANSFERASE-RELATED"/>
    <property type="match status" value="1"/>
</dbReference>
<keyword evidence="6 11" id="KW-0548">Nucleotidyltransferase</keyword>
<sequence length="221" mass="25190">MLRAPLGIFGGTFDPIHSGHIYPTIQAAKLTQIEKIAMIPCYIPTHKSSASVTSQHRLNMIELVCQQHDIFYADARDINRGVPTYSVDTLNELRAERPNTPLCFFIGTDSLVNLFTWHKWQEILSLCHFVVCHRHNDEPTTVAQDSALQAILAKHQTSQYLDLHTKLAGHIFIADTERLTVSSSQLREQLKMNTKVEKFIPSNVLNYIHQHKLYQPSDDLC</sequence>
<dbReference type="EC" id="2.7.7.18" evidence="11"/>
<evidence type="ECO:0000256" key="9">
    <source>
        <dbReference type="ARBA" id="ARBA00023027"/>
    </source>
</evidence>
<dbReference type="NCBIfam" id="NF000840">
    <property type="entry name" value="PRK00071.1-3"/>
    <property type="match status" value="1"/>
</dbReference>
<dbReference type="HAMAP" id="MF_00244">
    <property type="entry name" value="NaMN_adenylyltr"/>
    <property type="match status" value="1"/>
</dbReference>
<dbReference type="GO" id="GO:0004515">
    <property type="term" value="F:nicotinate-nucleotide adenylyltransferase activity"/>
    <property type="evidence" value="ECO:0007669"/>
    <property type="project" value="UniProtKB-EC"/>
</dbReference>
<evidence type="ECO:0000256" key="7">
    <source>
        <dbReference type="ARBA" id="ARBA00022741"/>
    </source>
</evidence>
<dbReference type="NCBIfam" id="TIGR00125">
    <property type="entry name" value="cyt_tran_rel"/>
    <property type="match status" value="1"/>
</dbReference>
<name>A0ABU3SZN7_9ALTE</name>
<comment type="similarity">
    <text evidence="3 11">Belongs to the NadD family.</text>
</comment>
<evidence type="ECO:0000256" key="1">
    <source>
        <dbReference type="ARBA" id="ARBA00002324"/>
    </source>
</evidence>
<comment type="pathway">
    <text evidence="2 11">Cofactor biosynthesis; NAD(+) biosynthesis; deamido-NAD(+) from nicotinate D-ribonucleotide: step 1/1.</text>
</comment>
<feature type="domain" description="Cytidyltransferase-like" evidence="12">
    <location>
        <begin position="8"/>
        <end position="188"/>
    </location>
</feature>
<evidence type="ECO:0000313" key="13">
    <source>
        <dbReference type="EMBL" id="MDU0355461.1"/>
    </source>
</evidence>
<dbReference type="CDD" id="cd02165">
    <property type="entry name" value="NMNAT"/>
    <property type="match status" value="1"/>
</dbReference>
<dbReference type="Pfam" id="PF01467">
    <property type="entry name" value="CTP_transf_like"/>
    <property type="match status" value="1"/>
</dbReference>
<dbReference type="InterPro" id="IPR004821">
    <property type="entry name" value="Cyt_trans-like"/>
</dbReference>
<keyword evidence="5 11" id="KW-0808">Transferase</keyword>
<organism evidence="13 14">
    <name type="scientific">Paraglaciecola aquimarina</name>
    <dbReference type="NCBI Taxonomy" id="1235557"/>
    <lineage>
        <taxon>Bacteria</taxon>
        <taxon>Pseudomonadati</taxon>
        <taxon>Pseudomonadota</taxon>
        <taxon>Gammaproteobacteria</taxon>
        <taxon>Alteromonadales</taxon>
        <taxon>Alteromonadaceae</taxon>
        <taxon>Paraglaciecola</taxon>
    </lineage>
</organism>
<evidence type="ECO:0000256" key="6">
    <source>
        <dbReference type="ARBA" id="ARBA00022695"/>
    </source>
</evidence>
<gene>
    <name evidence="11 13" type="primary">nadD</name>
    <name evidence="13" type="ORF">RS130_17520</name>
</gene>
<dbReference type="Gene3D" id="3.40.50.620">
    <property type="entry name" value="HUPs"/>
    <property type="match status" value="1"/>
</dbReference>
<evidence type="ECO:0000313" key="14">
    <source>
        <dbReference type="Proteomes" id="UP001247805"/>
    </source>
</evidence>
<evidence type="ECO:0000256" key="11">
    <source>
        <dbReference type="HAMAP-Rule" id="MF_00244"/>
    </source>
</evidence>
<dbReference type="PANTHER" id="PTHR39321:SF3">
    <property type="entry name" value="PHOSPHOPANTETHEINE ADENYLYLTRANSFERASE"/>
    <property type="match status" value="1"/>
</dbReference>
<evidence type="ECO:0000256" key="2">
    <source>
        <dbReference type="ARBA" id="ARBA00005019"/>
    </source>
</evidence>
<dbReference type="NCBIfam" id="TIGR00482">
    <property type="entry name" value="nicotinate (nicotinamide) nucleotide adenylyltransferase"/>
    <property type="match status" value="1"/>
</dbReference>
<keyword evidence="8 11" id="KW-0067">ATP-binding</keyword>
<evidence type="ECO:0000259" key="12">
    <source>
        <dbReference type="Pfam" id="PF01467"/>
    </source>
</evidence>
<keyword evidence="9 11" id="KW-0520">NAD</keyword>
<evidence type="ECO:0000256" key="10">
    <source>
        <dbReference type="ARBA" id="ARBA00048721"/>
    </source>
</evidence>
<keyword evidence="7 11" id="KW-0547">Nucleotide-binding</keyword>
<dbReference type="RefSeq" id="WP_316026998.1">
    <property type="nucleotide sequence ID" value="NZ_JAWDIO010000002.1"/>
</dbReference>
<evidence type="ECO:0000256" key="5">
    <source>
        <dbReference type="ARBA" id="ARBA00022679"/>
    </source>
</evidence>
<comment type="catalytic activity">
    <reaction evidence="10 11">
        <text>nicotinate beta-D-ribonucleotide + ATP + H(+) = deamido-NAD(+) + diphosphate</text>
        <dbReference type="Rhea" id="RHEA:22860"/>
        <dbReference type="ChEBI" id="CHEBI:15378"/>
        <dbReference type="ChEBI" id="CHEBI:30616"/>
        <dbReference type="ChEBI" id="CHEBI:33019"/>
        <dbReference type="ChEBI" id="CHEBI:57502"/>
        <dbReference type="ChEBI" id="CHEBI:58437"/>
        <dbReference type="EC" id="2.7.7.18"/>
    </reaction>
</comment>
<accession>A0ABU3SZN7</accession>
<evidence type="ECO:0000256" key="3">
    <source>
        <dbReference type="ARBA" id="ARBA00009014"/>
    </source>
</evidence>
<dbReference type="EMBL" id="JAWDIO010000002">
    <property type="protein sequence ID" value="MDU0355461.1"/>
    <property type="molecule type" value="Genomic_DNA"/>
</dbReference>
<dbReference type="Proteomes" id="UP001247805">
    <property type="component" value="Unassembled WGS sequence"/>
</dbReference>